<dbReference type="InterPro" id="IPR002562">
    <property type="entry name" value="3'-5'_exonuclease_dom"/>
</dbReference>
<dbReference type="Pfam" id="PF26148">
    <property type="entry name" value="VPS18_RING_C"/>
    <property type="match status" value="1"/>
</dbReference>
<dbReference type="PROSITE" id="PS50236">
    <property type="entry name" value="CHCR"/>
    <property type="match status" value="1"/>
</dbReference>
<dbReference type="GO" id="GO:0048284">
    <property type="term" value="P:organelle fusion"/>
    <property type="evidence" value="ECO:0007669"/>
    <property type="project" value="TreeGrafter"/>
</dbReference>
<dbReference type="InterPro" id="IPR058919">
    <property type="entry name" value="Pep3/Vps18_RING_C"/>
</dbReference>
<dbReference type="GO" id="GO:0003676">
    <property type="term" value="F:nucleic acid binding"/>
    <property type="evidence" value="ECO:0007669"/>
    <property type="project" value="InterPro"/>
</dbReference>
<evidence type="ECO:0000259" key="10">
    <source>
        <dbReference type="Pfam" id="PF01612"/>
    </source>
</evidence>
<evidence type="ECO:0000259" key="11">
    <source>
        <dbReference type="Pfam" id="PF05131"/>
    </source>
</evidence>
<dbReference type="GO" id="GO:0006904">
    <property type="term" value="P:vesicle docking involved in exocytosis"/>
    <property type="evidence" value="ECO:0007669"/>
    <property type="project" value="TreeGrafter"/>
</dbReference>
<feature type="domain" description="3'-5' exonuclease" evidence="10">
    <location>
        <begin position="7"/>
        <end position="125"/>
    </location>
</feature>
<dbReference type="Gene3D" id="3.30.420.10">
    <property type="entry name" value="Ribonuclease H-like superfamily/Ribonuclease H"/>
    <property type="match status" value="1"/>
</dbReference>
<dbReference type="GO" id="GO:0030674">
    <property type="term" value="F:protein-macromolecule adaptor activity"/>
    <property type="evidence" value="ECO:0007669"/>
    <property type="project" value="TreeGrafter"/>
</dbReference>
<keyword evidence="6" id="KW-0862">Zinc</keyword>
<evidence type="ECO:0000259" key="12">
    <source>
        <dbReference type="Pfam" id="PF26148"/>
    </source>
</evidence>
<dbReference type="Pfam" id="PF01612">
    <property type="entry name" value="DNA_pol_A_exo1"/>
    <property type="match status" value="1"/>
</dbReference>
<dbReference type="PANTHER" id="PTHR23323">
    <property type="entry name" value="VACUOLAR PROTEIN SORTING-ASSOCIATED PROTEIN"/>
    <property type="match status" value="1"/>
</dbReference>
<comment type="subcellular location">
    <subcellularLocation>
        <location evidence="1">Late endosome membrane</location>
        <topology evidence="1">Peripheral membrane protein</topology>
        <orientation evidence="1">Cytoplasmic side</orientation>
    </subcellularLocation>
</comment>
<dbReference type="SUPFAM" id="SSF53098">
    <property type="entry name" value="Ribonuclease H-like"/>
    <property type="match status" value="1"/>
</dbReference>
<evidence type="ECO:0000256" key="2">
    <source>
        <dbReference type="ARBA" id="ARBA00010454"/>
    </source>
</evidence>
<organism evidence="13 14">
    <name type="scientific">Trachymyrmex septentrionalis</name>
    <dbReference type="NCBI Taxonomy" id="34720"/>
    <lineage>
        <taxon>Eukaryota</taxon>
        <taxon>Metazoa</taxon>
        <taxon>Ecdysozoa</taxon>
        <taxon>Arthropoda</taxon>
        <taxon>Hexapoda</taxon>
        <taxon>Insecta</taxon>
        <taxon>Pterygota</taxon>
        <taxon>Neoptera</taxon>
        <taxon>Endopterygota</taxon>
        <taxon>Hymenoptera</taxon>
        <taxon>Apocrita</taxon>
        <taxon>Aculeata</taxon>
        <taxon>Formicoidea</taxon>
        <taxon>Formicidae</taxon>
        <taxon>Myrmicinae</taxon>
        <taxon>Trachymyrmex</taxon>
    </lineage>
</organism>
<dbReference type="InterPro" id="IPR012337">
    <property type="entry name" value="RNaseH-like_sf"/>
</dbReference>
<feature type="coiled-coil region" evidence="9">
    <location>
        <begin position="1039"/>
        <end position="1073"/>
    </location>
</feature>
<evidence type="ECO:0000256" key="5">
    <source>
        <dbReference type="ARBA" id="ARBA00022771"/>
    </source>
</evidence>
<comment type="similarity">
    <text evidence="2">Belongs to the VPS18 family.</text>
</comment>
<evidence type="ECO:0000256" key="8">
    <source>
        <dbReference type="PROSITE-ProRule" id="PRU01006"/>
    </source>
</evidence>
<dbReference type="InterPro" id="IPR000547">
    <property type="entry name" value="Clathrin_H-chain/VPS_repeat"/>
</dbReference>
<accession>A0A195FUI8</accession>
<evidence type="ECO:0000313" key="14">
    <source>
        <dbReference type="Proteomes" id="UP000078541"/>
    </source>
</evidence>
<dbReference type="EMBL" id="KQ981261">
    <property type="protein sequence ID" value="KYN44118.1"/>
    <property type="molecule type" value="Genomic_DNA"/>
</dbReference>
<dbReference type="AlphaFoldDB" id="A0A195FUI8"/>
<reference evidence="13 14" key="1">
    <citation type="submission" date="2016-03" db="EMBL/GenBank/DDBJ databases">
        <title>Trachymyrmex septentrionalis WGS genome.</title>
        <authorList>
            <person name="Nygaard S."/>
            <person name="Hu H."/>
            <person name="Boomsma J."/>
            <person name="Zhang G."/>
        </authorList>
    </citation>
    <scope>NUCLEOTIDE SEQUENCE [LARGE SCALE GENOMIC DNA]</scope>
    <source>
        <strain evidence="13">Tsep2-gDNA-1</strain>
        <tissue evidence="13">Whole body</tissue>
    </source>
</reference>
<evidence type="ECO:0000256" key="3">
    <source>
        <dbReference type="ARBA" id="ARBA00017338"/>
    </source>
</evidence>
<dbReference type="GO" id="GO:0008408">
    <property type="term" value="F:3'-5' exonuclease activity"/>
    <property type="evidence" value="ECO:0007669"/>
    <property type="project" value="InterPro"/>
</dbReference>
<keyword evidence="7" id="KW-0472">Membrane</keyword>
<keyword evidence="14" id="KW-1185">Reference proteome</keyword>
<keyword evidence="9" id="KW-0175">Coiled coil</keyword>
<dbReference type="STRING" id="34720.A0A195FUI8"/>
<feature type="repeat" description="CHCR" evidence="8">
    <location>
        <begin position="856"/>
        <end position="1009"/>
    </location>
</feature>
<gene>
    <name evidence="13" type="ORF">ALC56_01434</name>
</gene>
<dbReference type="GO" id="GO:0006886">
    <property type="term" value="P:intracellular protein transport"/>
    <property type="evidence" value="ECO:0007669"/>
    <property type="project" value="UniProtKB-UniRule"/>
</dbReference>
<sequence length="1184" mass="136333">IQEVKRSEKEIVPIGFDLEWPFNFQTGSGKTALVQICLEDNVCYLLHVYSLKKLPAAFVELLCHSKVKLVGVNIKNDVWKLGRDFKEFPAQKVVENNCLDCGTYANRVLKRSCRWSLEKLTAYLVLHIFSWNLYTFLVSHVDSFRRKNDNIFHFFRSCQIIFEEHDNNCNFKEYIHFLDSLIDKFDTRYTFRTELILFENPLTTPIKLDLQDELCDLQNDISLKMVKETNASTAGFIQMKLQDDGPIFTKQKVNFLPSDKILHLVVSSNTIVIAMANNILLRIDMKQPDKTEEIDISKYALSMKMSGLFLDPLGHHLLITLVPRHGENPLPELFYLYRKTTKLKQAGKFKGHEITAVGWNFSNASETSTGPILLGTSKGLIFETEIGLETDKIFNTSLEQYWRQLPNYLPLYGSKEAGGLVFDIGKNSKPPITGIEFHKIPNSDKYVIIVTTLMRIYQYIGAIGNPEEKPLLQQVFYRYLNAQETFNEVINSLSYSKMQFYYPSLGGLPKSFGWLTEAGILYAQVDAKPDTNNVLINQRMLTCPETSLMGSNGPQTTSIPLSFVLTEFHALLLYSDHVKGISLLNQELIFEDVYNDVLGKLIGITKDPATRSIWAYSERAVFKYKVTKEDRNVWQVYVDKGEFELAKQYCKDNPAHIDQVLVKQAEMLFKNKEYEKSALIYADTHSSFEEISLKFLQEWQIEALKTFLRKKLDGLKTQDKTQITMIVIWVTELFMNQMGALRSSNTSYLHDMQYTELQKQFDSFLTIPKVEECIRRNRSTIYDLMASHGDKDNLIRLTIMHCNYEEVIRQHLYKNNYLEALGVLKSQNNKDLFYQFAGILLQELPRPTVAVLISQGSSLKPAKLLPALVSCNSDEKHAKEIIKYLEFCVYKQGSQEQAIHNFLLSLYARYKQDEVMRYISSQGQDISMVHYDVHYALRLCQEVGLTEACVQLSALLGLWITAVDLALTISVDLAKQIAAMPSDHDDELRKKLWLKIAEHVVREKDDIQQAMEFLQHCDLVRIEDILPFFSDFVTIDHFKEAICNSLQEYNQHIQDLKEEMQEATKAAELIRKDIQAFRTRCTFVHARDTCNTCEVQLLLRPFYVFPCGHKFHSDCLVAALTPMLSMDQRIKLADLQRQFTAISNRPEDTTSTTSVSLSTRDKIKTDIDELVASECLYCGELMIE</sequence>
<dbReference type="GO" id="GO:0031902">
    <property type="term" value="C:late endosome membrane"/>
    <property type="evidence" value="ECO:0007669"/>
    <property type="project" value="UniProtKB-SubCell"/>
</dbReference>
<evidence type="ECO:0000256" key="7">
    <source>
        <dbReference type="ARBA" id="ARBA00023136"/>
    </source>
</evidence>
<evidence type="ECO:0000256" key="6">
    <source>
        <dbReference type="ARBA" id="ARBA00022833"/>
    </source>
</evidence>
<protein>
    <recommendedName>
        <fullName evidence="3">Vacuolar protein sorting-associated protein 18 homolog</fullName>
    </recommendedName>
</protein>
<keyword evidence="4" id="KW-0479">Metal-binding</keyword>
<name>A0A195FUI8_9HYME</name>
<feature type="non-terminal residue" evidence="13">
    <location>
        <position position="1"/>
    </location>
</feature>
<dbReference type="GO" id="GO:0008333">
    <property type="term" value="P:endosome to lysosome transport"/>
    <property type="evidence" value="ECO:0007669"/>
    <property type="project" value="TreeGrafter"/>
</dbReference>
<dbReference type="InterPro" id="IPR036397">
    <property type="entry name" value="RNaseH_sf"/>
</dbReference>
<evidence type="ECO:0000313" key="13">
    <source>
        <dbReference type="EMBL" id="KYN44118.1"/>
    </source>
</evidence>
<evidence type="ECO:0000256" key="1">
    <source>
        <dbReference type="ARBA" id="ARBA00004492"/>
    </source>
</evidence>
<keyword evidence="5" id="KW-0863">Zinc-finger</keyword>
<dbReference type="GO" id="GO:0008270">
    <property type="term" value="F:zinc ion binding"/>
    <property type="evidence" value="ECO:0007669"/>
    <property type="project" value="UniProtKB-KW"/>
</dbReference>
<dbReference type="Pfam" id="PF05131">
    <property type="entry name" value="Pep3_Vps18"/>
    <property type="match status" value="1"/>
</dbReference>
<evidence type="ECO:0000256" key="9">
    <source>
        <dbReference type="SAM" id="Coils"/>
    </source>
</evidence>
<dbReference type="GO" id="GO:0007032">
    <property type="term" value="P:endosome organization"/>
    <property type="evidence" value="ECO:0007669"/>
    <property type="project" value="TreeGrafter"/>
</dbReference>
<dbReference type="CDD" id="cd06141">
    <property type="entry name" value="WRN_exo"/>
    <property type="match status" value="1"/>
</dbReference>
<dbReference type="Proteomes" id="UP000078541">
    <property type="component" value="Unassembled WGS sequence"/>
</dbReference>
<dbReference type="PANTHER" id="PTHR23323:SF26">
    <property type="entry name" value="VACUOLAR PROTEIN SORTING-ASSOCIATED PROTEIN 18 HOMOLOG"/>
    <property type="match status" value="1"/>
</dbReference>
<feature type="domain" description="Pep3/Vps18 beta-propeller" evidence="11">
    <location>
        <begin position="246"/>
        <end position="626"/>
    </location>
</feature>
<feature type="domain" description="Pep3/Vps18 RING C-terminal" evidence="12">
    <location>
        <begin position="1087"/>
        <end position="1183"/>
    </location>
</feature>
<evidence type="ECO:0000256" key="4">
    <source>
        <dbReference type="ARBA" id="ARBA00022723"/>
    </source>
</evidence>
<dbReference type="GO" id="GO:0030897">
    <property type="term" value="C:HOPS complex"/>
    <property type="evidence" value="ECO:0007669"/>
    <property type="project" value="TreeGrafter"/>
</dbReference>
<dbReference type="GO" id="GO:0007040">
    <property type="term" value="P:lysosome organization"/>
    <property type="evidence" value="ECO:0007669"/>
    <property type="project" value="TreeGrafter"/>
</dbReference>
<dbReference type="InterPro" id="IPR007810">
    <property type="entry name" value="Pep3/Vps18_beta-prop"/>
</dbReference>
<dbReference type="GO" id="GO:0006139">
    <property type="term" value="P:nucleobase-containing compound metabolic process"/>
    <property type="evidence" value="ECO:0007669"/>
    <property type="project" value="InterPro"/>
</dbReference>
<proteinExistence type="inferred from homology"/>